<feature type="transmembrane region" description="Helical" evidence="7">
    <location>
        <begin position="247"/>
        <end position="266"/>
    </location>
</feature>
<dbReference type="PANTHER" id="PTHR24221">
    <property type="entry name" value="ATP-BINDING CASSETTE SUB-FAMILY B"/>
    <property type="match status" value="1"/>
</dbReference>
<evidence type="ECO:0000259" key="9">
    <source>
        <dbReference type="PROSITE" id="PS50929"/>
    </source>
</evidence>
<feature type="transmembrane region" description="Helical" evidence="7">
    <location>
        <begin position="55"/>
        <end position="73"/>
    </location>
</feature>
<comment type="subcellular location">
    <subcellularLocation>
        <location evidence="1">Cell membrane</location>
        <topology evidence="1">Multi-pass membrane protein</topology>
    </subcellularLocation>
</comment>
<keyword evidence="3" id="KW-0547">Nucleotide-binding</keyword>
<dbReference type="Gene3D" id="1.20.1560.10">
    <property type="entry name" value="ABC transporter type 1, transmembrane domain"/>
    <property type="match status" value="1"/>
</dbReference>
<dbReference type="SUPFAM" id="SSF90123">
    <property type="entry name" value="ABC transporter transmembrane region"/>
    <property type="match status" value="1"/>
</dbReference>
<reference evidence="10 11" key="1">
    <citation type="submission" date="2016-12" db="EMBL/GenBank/DDBJ databases">
        <title>Bacillus phylogenomics.</title>
        <authorList>
            <person name="Dunlap C."/>
        </authorList>
    </citation>
    <scope>NUCLEOTIDE SEQUENCE [LARGE SCALE GENOMIC DNA]</scope>
    <source>
        <strain evidence="10 11">NRRL B-41327</strain>
    </source>
</reference>
<dbReference type="Proteomes" id="UP000187046">
    <property type="component" value="Unassembled WGS sequence"/>
</dbReference>
<dbReference type="PROSITE" id="PS50893">
    <property type="entry name" value="ABC_TRANSPORTER_2"/>
    <property type="match status" value="1"/>
</dbReference>
<evidence type="ECO:0000313" key="10">
    <source>
        <dbReference type="EMBL" id="OMI30699.1"/>
    </source>
</evidence>
<proteinExistence type="predicted"/>
<keyword evidence="6 7" id="KW-0472">Membrane</keyword>
<evidence type="ECO:0000256" key="3">
    <source>
        <dbReference type="ARBA" id="ARBA00022741"/>
    </source>
</evidence>
<gene>
    <name evidence="10" type="ORF">BTA31_01155</name>
</gene>
<sequence length="584" mass="65034">MNNEDGWILPYIKKNIRLLIIVVLLGGLTACSAAALMFTSGYLISKAATRPENVLMIYVPIVAVRTFGILRSVSRYVERLTGHHIILKILSDMRVRLYRMLEPQALKWRERFRTGDMLGMLADDVEHLQDMYLRTVFPGLSALLLYGVFIAAIGFFSWPFAGLMAIYAAVFVFLVPLVSLLVTRAKNVALKRGRSLLYRQLTDAVMGVSDWVFSGRQNDFVHSYEAAEQEWLAIERKRMRFSRWRDFAMQCLAAGLVLLMLIWAGGQSAEGALAPVFIAAFVLVVFPLTEAFFPLSDAAASIPEYQDSLERMDGLQPSKREENVAAVQQERAEAVGLDDVTLRFKDVSFSYEQSHPVLDGVSFILKQGEKTALLGPSGAGKSTILSLIQGALAPSKGNITLNGISAQSLQEEISRVVSVFNQQPHLFDTTVLNNIRLGNPDASDEDVYWAARQVKLHDYVQSLPEGYHTSVQETGIRFSGGERQRIALARILLQDAPIVVLDEPTVGLDPKTEKELLSTMFQVLDGKTVLWITHHLAGAEAADRILFLDNGKLAMAGSHQQLLENNPRYSRLYRLDAPVGRFLS</sequence>
<dbReference type="CDD" id="cd03247">
    <property type="entry name" value="ABCC_cytochrome_bd"/>
    <property type="match status" value="1"/>
</dbReference>
<feature type="transmembrane region" description="Helical" evidence="7">
    <location>
        <begin position="272"/>
        <end position="293"/>
    </location>
</feature>
<dbReference type="SMART" id="SM00382">
    <property type="entry name" value="AAA"/>
    <property type="match status" value="1"/>
</dbReference>
<name>A0ABX3IAD3_9BACI</name>
<evidence type="ECO:0000256" key="2">
    <source>
        <dbReference type="ARBA" id="ARBA00022692"/>
    </source>
</evidence>
<organism evidence="10 11">
    <name type="scientific">Bacillus haynesii</name>
    <dbReference type="NCBI Taxonomy" id="1925021"/>
    <lineage>
        <taxon>Bacteria</taxon>
        <taxon>Bacillati</taxon>
        <taxon>Bacillota</taxon>
        <taxon>Bacilli</taxon>
        <taxon>Bacillales</taxon>
        <taxon>Bacillaceae</taxon>
        <taxon>Bacillus</taxon>
    </lineage>
</organism>
<dbReference type="InterPro" id="IPR027417">
    <property type="entry name" value="P-loop_NTPase"/>
</dbReference>
<feature type="domain" description="ABC transporter" evidence="8">
    <location>
        <begin position="342"/>
        <end position="575"/>
    </location>
</feature>
<dbReference type="NCBIfam" id="TIGR02868">
    <property type="entry name" value="CydC"/>
    <property type="match status" value="1"/>
</dbReference>
<evidence type="ECO:0000256" key="4">
    <source>
        <dbReference type="ARBA" id="ARBA00022840"/>
    </source>
</evidence>
<dbReference type="PROSITE" id="PS00211">
    <property type="entry name" value="ABC_TRANSPORTER_1"/>
    <property type="match status" value="1"/>
</dbReference>
<protein>
    <submittedName>
        <fullName evidence="10">Thiol reductant ABC exporter subunit CydC</fullName>
    </submittedName>
</protein>
<keyword evidence="4" id="KW-0067">ATP-binding</keyword>
<evidence type="ECO:0000313" key="11">
    <source>
        <dbReference type="Proteomes" id="UP000187046"/>
    </source>
</evidence>
<dbReference type="EMBL" id="MRBL01000001">
    <property type="protein sequence ID" value="OMI30699.1"/>
    <property type="molecule type" value="Genomic_DNA"/>
</dbReference>
<evidence type="ECO:0000256" key="7">
    <source>
        <dbReference type="SAM" id="Phobius"/>
    </source>
</evidence>
<feature type="domain" description="ABC transmembrane type-1" evidence="9">
    <location>
        <begin position="20"/>
        <end position="307"/>
    </location>
</feature>
<dbReference type="InterPro" id="IPR014223">
    <property type="entry name" value="ABC_CydC/D"/>
</dbReference>
<dbReference type="RefSeq" id="WP_076788406.1">
    <property type="nucleotide sequence ID" value="NZ_MRBL01000001.1"/>
</dbReference>
<accession>A0ABX3IAD3</accession>
<evidence type="ECO:0000256" key="5">
    <source>
        <dbReference type="ARBA" id="ARBA00022989"/>
    </source>
</evidence>
<dbReference type="Pfam" id="PF00664">
    <property type="entry name" value="ABC_membrane"/>
    <property type="match status" value="1"/>
</dbReference>
<keyword evidence="11" id="KW-1185">Reference proteome</keyword>
<feature type="transmembrane region" description="Helical" evidence="7">
    <location>
        <begin position="18"/>
        <end position="43"/>
    </location>
</feature>
<keyword evidence="5 7" id="KW-1133">Transmembrane helix</keyword>
<dbReference type="InterPro" id="IPR011527">
    <property type="entry name" value="ABC1_TM_dom"/>
</dbReference>
<dbReference type="SUPFAM" id="SSF52540">
    <property type="entry name" value="P-loop containing nucleoside triphosphate hydrolases"/>
    <property type="match status" value="1"/>
</dbReference>
<dbReference type="Gene3D" id="3.40.50.300">
    <property type="entry name" value="P-loop containing nucleotide triphosphate hydrolases"/>
    <property type="match status" value="1"/>
</dbReference>
<dbReference type="InterPro" id="IPR017871">
    <property type="entry name" value="ABC_transporter-like_CS"/>
</dbReference>
<feature type="transmembrane region" description="Helical" evidence="7">
    <location>
        <begin position="164"/>
        <end position="182"/>
    </location>
</feature>
<keyword evidence="2 7" id="KW-0812">Transmembrane</keyword>
<evidence type="ECO:0000256" key="1">
    <source>
        <dbReference type="ARBA" id="ARBA00004651"/>
    </source>
</evidence>
<dbReference type="Pfam" id="PF00005">
    <property type="entry name" value="ABC_tran"/>
    <property type="match status" value="1"/>
</dbReference>
<evidence type="ECO:0000259" key="8">
    <source>
        <dbReference type="PROSITE" id="PS50893"/>
    </source>
</evidence>
<dbReference type="InterPro" id="IPR039421">
    <property type="entry name" value="Type_1_exporter"/>
</dbReference>
<evidence type="ECO:0000256" key="6">
    <source>
        <dbReference type="ARBA" id="ARBA00023136"/>
    </source>
</evidence>
<dbReference type="InterPro" id="IPR036640">
    <property type="entry name" value="ABC1_TM_sf"/>
</dbReference>
<dbReference type="PROSITE" id="PS50929">
    <property type="entry name" value="ABC_TM1F"/>
    <property type="match status" value="1"/>
</dbReference>
<dbReference type="InterPro" id="IPR003439">
    <property type="entry name" value="ABC_transporter-like_ATP-bd"/>
</dbReference>
<dbReference type="InterPro" id="IPR003593">
    <property type="entry name" value="AAA+_ATPase"/>
</dbReference>
<dbReference type="PANTHER" id="PTHR24221:SF653">
    <property type="entry name" value="TRANSPORT ATP-BINDING PROTEIN CYDC"/>
    <property type="match status" value="1"/>
</dbReference>
<comment type="caution">
    <text evidence="10">The sequence shown here is derived from an EMBL/GenBank/DDBJ whole genome shotgun (WGS) entry which is preliminary data.</text>
</comment>
<feature type="transmembrane region" description="Helical" evidence="7">
    <location>
        <begin position="136"/>
        <end position="158"/>
    </location>
</feature>